<protein>
    <submittedName>
        <fullName evidence="2">Uncharacterized protein</fullName>
    </submittedName>
</protein>
<evidence type="ECO:0000313" key="2">
    <source>
        <dbReference type="EMBL" id="KAJ3081243.1"/>
    </source>
</evidence>
<accession>A0AAD5SPC2</accession>
<comment type="caution">
    <text evidence="2">The sequence shown here is derived from an EMBL/GenBank/DDBJ whole genome shotgun (WGS) entry which is preliminary data.</text>
</comment>
<feature type="non-terminal residue" evidence="2">
    <location>
        <position position="94"/>
    </location>
</feature>
<organism evidence="2 3">
    <name type="scientific">Physocladia obscura</name>
    <dbReference type="NCBI Taxonomy" id="109957"/>
    <lineage>
        <taxon>Eukaryota</taxon>
        <taxon>Fungi</taxon>
        <taxon>Fungi incertae sedis</taxon>
        <taxon>Chytridiomycota</taxon>
        <taxon>Chytridiomycota incertae sedis</taxon>
        <taxon>Chytridiomycetes</taxon>
        <taxon>Chytridiales</taxon>
        <taxon>Chytriomycetaceae</taxon>
        <taxon>Physocladia</taxon>
    </lineage>
</organism>
<dbReference type="Proteomes" id="UP001211907">
    <property type="component" value="Unassembled WGS sequence"/>
</dbReference>
<feature type="compositionally biased region" description="Acidic residues" evidence="1">
    <location>
        <begin position="41"/>
        <end position="50"/>
    </location>
</feature>
<dbReference type="AlphaFoldDB" id="A0AAD5SPC2"/>
<proteinExistence type="predicted"/>
<evidence type="ECO:0000313" key="3">
    <source>
        <dbReference type="Proteomes" id="UP001211907"/>
    </source>
</evidence>
<evidence type="ECO:0000256" key="1">
    <source>
        <dbReference type="SAM" id="MobiDB-lite"/>
    </source>
</evidence>
<keyword evidence="3" id="KW-1185">Reference proteome</keyword>
<reference evidence="2" key="1">
    <citation type="submission" date="2020-05" db="EMBL/GenBank/DDBJ databases">
        <title>Phylogenomic resolution of chytrid fungi.</title>
        <authorList>
            <person name="Stajich J.E."/>
            <person name="Amses K."/>
            <person name="Simmons R."/>
            <person name="Seto K."/>
            <person name="Myers J."/>
            <person name="Bonds A."/>
            <person name="Quandt C.A."/>
            <person name="Barry K."/>
            <person name="Liu P."/>
            <person name="Grigoriev I."/>
            <person name="Longcore J.E."/>
            <person name="James T.Y."/>
        </authorList>
    </citation>
    <scope>NUCLEOTIDE SEQUENCE</scope>
    <source>
        <strain evidence="2">JEL0513</strain>
    </source>
</reference>
<sequence length="94" mass="10462">MPFFANVVATKRLKRTHAADILEELPAADRILLQGNNSNNDGDDHDDGDENSVNNAANEFDSEAEAGIVVEIFIQCLYKTIPSDFRLDFDTYKA</sequence>
<dbReference type="EMBL" id="JADGJH010005281">
    <property type="protein sequence ID" value="KAJ3081243.1"/>
    <property type="molecule type" value="Genomic_DNA"/>
</dbReference>
<name>A0AAD5SPC2_9FUNG</name>
<feature type="region of interest" description="Disordered" evidence="1">
    <location>
        <begin position="33"/>
        <end position="58"/>
    </location>
</feature>
<gene>
    <name evidence="2" type="ORF">HK100_009925</name>
</gene>